<proteinExistence type="predicted"/>
<evidence type="ECO:0000313" key="3">
    <source>
        <dbReference type="Ensembl" id="ENSTMTP00000014711.1"/>
    </source>
</evidence>
<dbReference type="SMART" id="SM00131">
    <property type="entry name" value="KU"/>
    <property type="match status" value="1"/>
</dbReference>
<dbReference type="GeneTree" id="ENSGT01030000235306"/>
<evidence type="ECO:0000256" key="1">
    <source>
        <dbReference type="ARBA" id="ARBA00023157"/>
    </source>
</evidence>
<dbReference type="InterPro" id="IPR020901">
    <property type="entry name" value="Prtase_inh_Kunz-CS"/>
</dbReference>
<dbReference type="InParanoid" id="A0A674IYW7"/>
<name>A0A674IYW7_9SAUR</name>
<reference evidence="3" key="1">
    <citation type="submission" date="2025-08" db="UniProtKB">
        <authorList>
            <consortium name="Ensembl"/>
        </authorList>
    </citation>
    <scope>IDENTIFICATION</scope>
</reference>
<dbReference type="PROSITE" id="PS50279">
    <property type="entry name" value="BPTI_KUNITZ_2"/>
    <property type="match status" value="1"/>
</dbReference>
<feature type="domain" description="BPTI/Kunitz inhibitor" evidence="2">
    <location>
        <begin position="34"/>
        <end position="84"/>
    </location>
</feature>
<dbReference type="PANTHER" id="PTHR46751">
    <property type="entry name" value="EPPIN"/>
    <property type="match status" value="1"/>
</dbReference>
<dbReference type="PANTHER" id="PTHR46751:SF1">
    <property type="entry name" value="WAP FOUR-DISULFIDE CORE DOMAIN PROTEIN 6A"/>
    <property type="match status" value="1"/>
</dbReference>
<organism evidence="3 4">
    <name type="scientific">Terrapene triunguis</name>
    <name type="common">Three-toed box turtle</name>
    <dbReference type="NCBI Taxonomy" id="2587831"/>
    <lineage>
        <taxon>Eukaryota</taxon>
        <taxon>Metazoa</taxon>
        <taxon>Chordata</taxon>
        <taxon>Craniata</taxon>
        <taxon>Vertebrata</taxon>
        <taxon>Euteleostomi</taxon>
        <taxon>Archelosauria</taxon>
        <taxon>Testudinata</taxon>
        <taxon>Testudines</taxon>
        <taxon>Cryptodira</taxon>
        <taxon>Durocryptodira</taxon>
        <taxon>Testudinoidea</taxon>
        <taxon>Emydidae</taxon>
        <taxon>Terrapene</taxon>
    </lineage>
</organism>
<evidence type="ECO:0000259" key="2">
    <source>
        <dbReference type="PROSITE" id="PS50279"/>
    </source>
</evidence>
<dbReference type="GO" id="GO:0005615">
    <property type="term" value="C:extracellular space"/>
    <property type="evidence" value="ECO:0007669"/>
    <property type="project" value="TreeGrafter"/>
</dbReference>
<dbReference type="PROSITE" id="PS00280">
    <property type="entry name" value="BPTI_KUNITZ_1"/>
    <property type="match status" value="1"/>
</dbReference>
<reference evidence="3" key="2">
    <citation type="submission" date="2025-09" db="UniProtKB">
        <authorList>
            <consortium name="Ensembl"/>
        </authorList>
    </citation>
    <scope>IDENTIFICATION</scope>
</reference>
<sequence>MFQRLQLFSLLFCIFNKRLKRFSLWCLPRSNAICNLPAEPGPCFTYSRNYFYNSVTKTCEEFIYGGCQGNENRFDTMFRCLKTCGSSGKTARETQLVGS</sequence>
<accession>A0A674IYW7</accession>
<dbReference type="InterPro" id="IPR002223">
    <property type="entry name" value="Kunitz_BPTI"/>
</dbReference>
<keyword evidence="1" id="KW-1015">Disulfide bond</keyword>
<dbReference type="InterPro" id="IPR051388">
    <property type="entry name" value="Serpin_venom_toxin"/>
</dbReference>
<dbReference type="SUPFAM" id="SSF57362">
    <property type="entry name" value="BPTI-like"/>
    <property type="match status" value="1"/>
</dbReference>
<keyword evidence="4" id="KW-1185">Reference proteome</keyword>
<dbReference type="Proteomes" id="UP000472274">
    <property type="component" value="Unplaced"/>
</dbReference>
<dbReference type="PRINTS" id="PR00759">
    <property type="entry name" value="BASICPTASE"/>
</dbReference>
<dbReference type="AlphaFoldDB" id="A0A674IYW7"/>
<protein>
    <recommendedName>
        <fullName evidence="2">BPTI/Kunitz inhibitor domain-containing protein</fullName>
    </recommendedName>
</protein>
<dbReference type="InterPro" id="IPR036880">
    <property type="entry name" value="Kunitz_BPTI_sf"/>
</dbReference>
<dbReference type="Pfam" id="PF00014">
    <property type="entry name" value="Kunitz_BPTI"/>
    <property type="match status" value="1"/>
</dbReference>
<dbReference type="Gene3D" id="4.10.410.10">
    <property type="entry name" value="Pancreatic trypsin inhibitor Kunitz domain"/>
    <property type="match status" value="1"/>
</dbReference>
<dbReference type="GO" id="GO:0004867">
    <property type="term" value="F:serine-type endopeptidase inhibitor activity"/>
    <property type="evidence" value="ECO:0007669"/>
    <property type="project" value="InterPro"/>
</dbReference>
<dbReference type="FunFam" id="4.10.410.10:FF:000004">
    <property type="entry name" value="Tissue factor pathway inhibitor"/>
    <property type="match status" value="1"/>
</dbReference>
<evidence type="ECO:0000313" key="4">
    <source>
        <dbReference type="Proteomes" id="UP000472274"/>
    </source>
</evidence>
<dbReference type="Ensembl" id="ENSTMTT00000015209.1">
    <property type="protein sequence ID" value="ENSTMTP00000014711.1"/>
    <property type="gene ID" value="ENSTMTG00000010679.1"/>
</dbReference>